<organism evidence="2 3">
    <name type="scientific">Thlaspi arvense</name>
    <name type="common">Field penny-cress</name>
    <dbReference type="NCBI Taxonomy" id="13288"/>
    <lineage>
        <taxon>Eukaryota</taxon>
        <taxon>Viridiplantae</taxon>
        <taxon>Streptophyta</taxon>
        <taxon>Embryophyta</taxon>
        <taxon>Tracheophyta</taxon>
        <taxon>Spermatophyta</taxon>
        <taxon>Magnoliopsida</taxon>
        <taxon>eudicotyledons</taxon>
        <taxon>Gunneridae</taxon>
        <taxon>Pentapetalae</taxon>
        <taxon>rosids</taxon>
        <taxon>malvids</taxon>
        <taxon>Brassicales</taxon>
        <taxon>Brassicaceae</taxon>
        <taxon>Thlaspideae</taxon>
        <taxon>Thlaspi</taxon>
    </lineage>
</organism>
<accession>A0AAU9S7G4</accession>
<name>A0AAU9S7G4_THLAR</name>
<reference evidence="2 3" key="1">
    <citation type="submission" date="2022-03" db="EMBL/GenBank/DDBJ databases">
        <authorList>
            <person name="Nunn A."/>
            <person name="Chopra R."/>
            <person name="Nunn A."/>
            <person name="Contreras Garrido A."/>
        </authorList>
    </citation>
    <scope>NUCLEOTIDE SEQUENCE [LARGE SCALE GENOMIC DNA]</scope>
</reference>
<evidence type="ECO:0000313" key="2">
    <source>
        <dbReference type="EMBL" id="CAH2059728.1"/>
    </source>
</evidence>
<evidence type="ECO:0000313" key="3">
    <source>
        <dbReference type="Proteomes" id="UP000836841"/>
    </source>
</evidence>
<dbReference type="Proteomes" id="UP000836841">
    <property type="component" value="Chromosome 4"/>
</dbReference>
<sequence length="98" mass="11307">MYTAMVILLRFVLVLQVIAFSHSEYIQSSHGNLVECVDKMTQRAFDNELLRNHKFQYEEEIYTSSNSSTITPVHEFITESLANSVKKAMLESNKISFI</sequence>
<keyword evidence="3" id="KW-1185">Reference proteome</keyword>
<dbReference type="EMBL" id="OU466860">
    <property type="protein sequence ID" value="CAH2059728.1"/>
    <property type="molecule type" value="Genomic_DNA"/>
</dbReference>
<protein>
    <submittedName>
        <fullName evidence="2">Uncharacterized protein</fullName>
    </submittedName>
</protein>
<evidence type="ECO:0000256" key="1">
    <source>
        <dbReference type="SAM" id="SignalP"/>
    </source>
</evidence>
<feature type="signal peptide" evidence="1">
    <location>
        <begin position="1"/>
        <end position="23"/>
    </location>
</feature>
<dbReference type="AlphaFoldDB" id="A0AAU9S7G4"/>
<feature type="chain" id="PRO_5043583423" evidence="1">
    <location>
        <begin position="24"/>
        <end position="98"/>
    </location>
</feature>
<keyword evidence="1" id="KW-0732">Signal</keyword>
<proteinExistence type="predicted"/>
<gene>
    <name evidence="2" type="ORF">TAV2_LOCUS13978</name>
</gene>